<evidence type="ECO:0000256" key="2">
    <source>
        <dbReference type="SAM" id="MobiDB-lite"/>
    </source>
</evidence>
<dbReference type="VEuPathDB" id="TriTrypDB:LpyrH10_12_0600"/>
<keyword evidence="4" id="KW-1185">Reference proteome</keyword>
<name>A0A0M9FYY1_LEPPY</name>
<gene>
    <name evidence="3" type="ORF">ABB37_05882</name>
</gene>
<evidence type="ECO:0000313" key="3">
    <source>
        <dbReference type="EMBL" id="KPA78779.1"/>
    </source>
</evidence>
<dbReference type="OrthoDB" id="10639717at2759"/>
<dbReference type="RefSeq" id="XP_015657218.1">
    <property type="nucleotide sequence ID" value="XM_015804084.1"/>
</dbReference>
<reference evidence="3 4" key="1">
    <citation type="submission" date="2015-07" db="EMBL/GenBank/DDBJ databases">
        <title>High-quality genome of monoxenous trypanosomatid Leptomonas pyrrhocoris.</title>
        <authorList>
            <person name="Flegontov P."/>
            <person name="Butenko A."/>
            <person name="Firsov S."/>
            <person name="Vlcek C."/>
            <person name="Logacheva M.D."/>
            <person name="Field M."/>
            <person name="Filatov D."/>
            <person name="Flegontova O."/>
            <person name="Gerasimov E."/>
            <person name="Jackson A.P."/>
            <person name="Kelly S."/>
            <person name="Opperdoes F."/>
            <person name="O'Reilly A."/>
            <person name="Votypka J."/>
            <person name="Yurchenko V."/>
            <person name="Lukes J."/>
        </authorList>
    </citation>
    <scope>NUCLEOTIDE SEQUENCE [LARGE SCALE GENOMIC DNA]</scope>
    <source>
        <strain evidence="3">H10</strain>
    </source>
</reference>
<evidence type="ECO:0000313" key="4">
    <source>
        <dbReference type="Proteomes" id="UP000037923"/>
    </source>
</evidence>
<comment type="caution">
    <text evidence="3">The sequence shown here is derived from an EMBL/GenBank/DDBJ whole genome shotgun (WGS) entry which is preliminary data.</text>
</comment>
<proteinExistence type="predicted"/>
<feature type="region of interest" description="Disordered" evidence="2">
    <location>
        <begin position="1"/>
        <end position="20"/>
    </location>
</feature>
<dbReference type="Proteomes" id="UP000037923">
    <property type="component" value="Unassembled WGS sequence"/>
</dbReference>
<dbReference type="EMBL" id="LGTL01000012">
    <property type="protein sequence ID" value="KPA78779.1"/>
    <property type="molecule type" value="Genomic_DNA"/>
</dbReference>
<accession>A0A0M9FYY1</accession>
<evidence type="ECO:0000256" key="1">
    <source>
        <dbReference type="SAM" id="Coils"/>
    </source>
</evidence>
<keyword evidence="1" id="KW-0175">Coiled coil</keyword>
<feature type="coiled-coil region" evidence="1">
    <location>
        <begin position="28"/>
        <end position="97"/>
    </location>
</feature>
<dbReference type="GeneID" id="26906172"/>
<sequence length="121" mass="13383">MAEHNEEDGGEAATTPQGRLQAVRHAHCEELERAQDELRAALVAKEEAEAARLRITEEVRDMERYKGTLDGIIAFTLRELEDAAGGVEEAEAQMRRESTLALQNVLAAQESLRQTPLETGL</sequence>
<feature type="compositionally biased region" description="Acidic residues" evidence="2">
    <location>
        <begin position="1"/>
        <end position="10"/>
    </location>
</feature>
<dbReference type="AlphaFoldDB" id="A0A0M9FYY1"/>
<protein>
    <submittedName>
        <fullName evidence="3">Uncharacterized protein</fullName>
    </submittedName>
</protein>
<organism evidence="3 4">
    <name type="scientific">Leptomonas pyrrhocoris</name>
    <name type="common">Firebug parasite</name>
    <dbReference type="NCBI Taxonomy" id="157538"/>
    <lineage>
        <taxon>Eukaryota</taxon>
        <taxon>Discoba</taxon>
        <taxon>Euglenozoa</taxon>
        <taxon>Kinetoplastea</taxon>
        <taxon>Metakinetoplastina</taxon>
        <taxon>Trypanosomatida</taxon>
        <taxon>Trypanosomatidae</taxon>
        <taxon>Leishmaniinae</taxon>
        <taxon>Leptomonas</taxon>
    </lineage>
</organism>